<keyword evidence="1" id="KW-0472">Membrane</keyword>
<dbReference type="AlphaFoldDB" id="A0A2P2NSY4"/>
<keyword evidence="1" id="KW-0812">Transmembrane</keyword>
<organism evidence="2">
    <name type="scientific">Rhizophora mucronata</name>
    <name type="common">Asiatic mangrove</name>
    <dbReference type="NCBI Taxonomy" id="61149"/>
    <lineage>
        <taxon>Eukaryota</taxon>
        <taxon>Viridiplantae</taxon>
        <taxon>Streptophyta</taxon>
        <taxon>Embryophyta</taxon>
        <taxon>Tracheophyta</taxon>
        <taxon>Spermatophyta</taxon>
        <taxon>Magnoliopsida</taxon>
        <taxon>eudicotyledons</taxon>
        <taxon>Gunneridae</taxon>
        <taxon>Pentapetalae</taxon>
        <taxon>rosids</taxon>
        <taxon>fabids</taxon>
        <taxon>Malpighiales</taxon>
        <taxon>Rhizophoraceae</taxon>
        <taxon>Rhizophora</taxon>
    </lineage>
</organism>
<protein>
    <submittedName>
        <fullName evidence="2">Uncharacterized protein</fullName>
    </submittedName>
</protein>
<keyword evidence="1" id="KW-1133">Transmembrane helix</keyword>
<dbReference type="EMBL" id="GGEC01065060">
    <property type="protein sequence ID" value="MBX45544.1"/>
    <property type="molecule type" value="Transcribed_RNA"/>
</dbReference>
<evidence type="ECO:0000256" key="1">
    <source>
        <dbReference type="SAM" id="Phobius"/>
    </source>
</evidence>
<feature type="transmembrane region" description="Helical" evidence="1">
    <location>
        <begin position="20"/>
        <end position="38"/>
    </location>
</feature>
<reference evidence="2" key="1">
    <citation type="submission" date="2018-02" db="EMBL/GenBank/DDBJ databases">
        <title>Rhizophora mucronata_Transcriptome.</title>
        <authorList>
            <person name="Meera S.P."/>
            <person name="Sreeshan A."/>
            <person name="Augustine A."/>
        </authorList>
    </citation>
    <scope>NUCLEOTIDE SEQUENCE</scope>
    <source>
        <tissue evidence="2">Leaf</tissue>
    </source>
</reference>
<proteinExistence type="predicted"/>
<name>A0A2P2NSY4_RHIMU</name>
<sequence length="44" mass="4917">MEFLIDKIKILKYFQKSTNIAICGGCAMCFVVLPLDFLQGSLTC</sequence>
<accession>A0A2P2NSY4</accession>
<evidence type="ECO:0000313" key="2">
    <source>
        <dbReference type="EMBL" id="MBX45544.1"/>
    </source>
</evidence>